<dbReference type="PANTHER" id="PTHR36919">
    <property type="entry name" value="BLR1215 PROTEIN"/>
    <property type="match status" value="1"/>
</dbReference>
<dbReference type="OrthoDB" id="9811671at2"/>
<keyword evidence="1" id="KW-0732">Signal</keyword>
<evidence type="ECO:0000256" key="1">
    <source>
        <dbReference type="SAM" id="SignalP"/>
    </source>
</evidence>
<evidence type="ECO:0000259" key="2">
    <source>
        <dbReference type="Pfam" id="PF09917"/>
    </source>
</evidence>
<feature type="domain" description="DUF2147" evidence="2">
    <location>
        <begin position="32"/>
        <end position="136"/>
    </location>
</feature>
<dbReference type="PANTHER" id="PTHR36919:SF2">
    <property type="entry name" value="BLL6627 PROTEIN"/>
    <property type="match status" value="1"/>
</dbReference>
<sequence length="153" mass="16846">MGAATASLALIVSVSNGAKAADSLNGADGFVGQWLTQDKDGIFEIKPCGQALCGWLVGLDYTDEVPRDFEGRSECRLEMLTDFTPIDDRRWQGRILDPRSGHSYQARIWKDGPQVLKLRGFVLGVPLLGSTQKWTRYDGPAVDTECHMVKTSQ</sequence>
<dbReference type="Pfam" id="PF09917">
    <property type="entry name" value="DUF2147"/>
    <property type="match status" value="1"/>
</dbReference>
<gene>
    <name evidence="3" type="ORF">D5366_00215</name>
</gene>
<dbReference type="Gene3D" id="2.40.128.520">
    <property type="match status" value="1"/>
</dbReference>
<reference evidence="3 4" key="1">
    <citation type="submission" date="2018-09" db="EMBL/GenBank/DDBJ databases">
        <title>The complete genome sequence of Neokomagataea tanensis NBRC 106556(T).</title>
        <authorList>
            <person name="Chua K.-O."/>
            <person name="See-Too W.-S."/>
            <person name="Hong K.-W."/>
            <person name="Yin W.-F."/>
            <person name="Chan K.-G."/>
        </authorList>
    </citation>
    <scope>NUCLEOTIDE SEQUENCE [LARGE SCALE GENOMIC DNA]</scope>
    <source>
        <strain evidence="4">AH13 \ NBRC 106556</strain>
    </source>
</reference>
<dbReference type="Proteomes" id="UP000317214">
    <property type="component" value="Chromosome"/>
</dbReference>
<accession>A0A4Y6V9X0</accession>
<organism evidence="3 4">
    <name type="scientific">Neokomagataea tanensis</name>
    <dbReference type="NCBI Taxonomy" id="661191"/>
    <lineage>
        <taxon>Bacteria</taxon>
        <taxon>Pseudomonadati</taxon>
        <taxon>Pseudomonadota</taxon>
        <taxon>Alphaproteobacteria</taxon>
        <taxon>Acetobacterales</taxon>
        <taxon>Acetobacteraceae</taxon>
        <taxon>Neokomagataea</taxon>
    </lineage>
</organism>
<evidence type="ECO:0000313" key="3">
    <source>
        <dbReference type="EMBL" id="QDH25718.1"/>
    </source>
</evidence>
<feature type="signal peptide" evidence="1">
    <location>
        <begin position="1"/>
        <end position="20"/>
    </location>
</feature>
<proteinExistence type="predicted"/>
<feature type="chain" id="PRO_5021234982" evidence="1">
    <location>
        <begin position="21"/>
        <end position="153"/>
    </location>
</feature>
<keyword evidence="4" id="KW-1185">Reference proteome</keyword>
<dbReference type="InterPro" id="IPR019223">
    <property type="entry name" value="DUF2147"/>
</dbReference>
<dbReference type="EMBL" id="CP032485">
    <property type="protein sequence ID" value="QDH25718.1"/>
    <property type="molecule type" value="Genomic_DNA"/>
</dbReference>
<name>A0A4Y6V9X0_9PROT</name>
<dbReference type="KEGG" id="ntn:D5366_00215"/>
<evidence type="ECO:0000313" key="4">
    <source>
        <dbReference type="Proteomes" id="UP000317214"/>
    </source>
</evidence>
<dbReference type="AlphaFoldDB" id="A0A4Y6V9X0"/>
<protein>
    <submittedName>
        <fullName evidence="3">DUF2147 domain-containing protein</fullName>
    </submittedName>
</protein>